<dbReference type="Gene3D" id="6.10.140.2220">
    <property type="match status" value="1"/>
</dbReference>
<evidence type="ECO:0000256" key="1">
    <source>
        <dbReference type="ARBA" id="ARBA00022723"/>
    </source>
</evidence>
<evidence type="ECO:0000256" key="2">
    <source>
        <dbReference type="ARBA" id="ARBA00022771"/>
    </source>
</evidence>
<accession>A0A4Y9Y2F0</accession>
<organism evidence="6 7">
    <name type="scientific">Dentipellis fragilis</name>
    <dbReference type="NCBI Taxonomy" id="205917"/>
    <lineage>
        <taxon>Eukaryota</taxon>
        <taxon>Fungi</taxon>
        <taxon>Dikarya</taxon>
        <taxon>Basidiomycota</taxon>
        <taxon>Agaricomycotina</taxon>
        <taxon>Agaricomycetes</taxon>
        <taxon>Russulales</taxon>
        <taxon>Hericiaceae</taxon>
        <taxon>Dentipellis</taxon>
    </lineage>
</organism>
<keyword evidence="2 4" id="KW-0863">Zinc-finger</keyword>
<evidence type="ECO:0000313" key="7">
    <source>
        <dbReference type="Proteomes" id="UP000298327"/>
    </source>
</evidence>
<dbReference type="OrthoDB" id="2945048at2759"/>
<keyword evidence="3" id="KW-0862">Zinc</keyword>
<comment type="caution">
    <text evidence="6">The sequence shown here is derived from an EMBL/GenBank/DDBJ whole genome shotgun (WGS) entry which is preliminary data.</text>
</comment>
<gene>
    <name evidence="6" type="ORF">EVG20_g8860</name>
</gene>
<keyword evidence="1" id="KW-0479">Metal-binding</keyword>
<protein>
    <recommendedName>
        <fullName evidence="5">MYND-type domain-containing protein</fullName>
    </recommendedName>
</protein>
<feature type="domain" description="MYND-type" evidence="5">
    <location>
        <begin position="26"/>
        <end position="71"/>
    </location>
</feature>
<reference evidence="6 7" key="1">
    <citation type="submission" date="2019-02" db="EMBL/GenBank/DDBJ databases">
        <title>Genome sequencing of the rare red list fungi Dentipellis fragilis.</title>
        <authorList>
            <person name="Buettner E."/>
            <person name="Kellner H."/>
        </authorList>
    </citation>
    <scope>NUCLEOTIDE SEQUENCE [LARGE SCALE GENOMIC DNA]</scope>
    <source>
        <strain evidence="6 7">DSM 105465</strain>
    </source>
</reference>
<dbReference type="InterPro" id="IPR002893">
    <property type="entry name" value="Znf_MYND"/>
</dbReference>
<dbReference type="Pfam" id="PF01753">
    <property type="entry name" value="zf-MYND"/>
    <property type="match status" value="1"/>
</dbReference>
<dbReference type="AlphaFoldDB" id="A0A4Y9Y2F0"/>
<evidence type="ECO:0000313" key="6">
    <source>
        <dbReference type="EMBL" id="TFY56616.1"/>
    </source>
</evidence>
<proteinExistence type="predicted"/>
<evidence type="ECO:0000256" key="3">
    <source>
        <dbReference type="ARBA" id="ARBA00022833"/>
    </source>
</evidence>
<dbReference type="SUPFAM" id="SSF144232">
    <property type="entry name" value="HIT/MYND zinc finger-like"/>
    <property type="match status" value="1"/>
</dbReference>
<dbReference type="PROSITE" id="PS50865">
    <property type="entry name" value="ZF_MYND_2"/>
    <property type="match status" value="1"/>
</dbReference>
<keyword evidence="7" id="KW-1185">Reference proteome</keyword>
<evidence type="ECO:0000259" key="5">
    <source>
        <dbReference type="PROSITE" id="PS50865"/>
    </source>
</evidence>
<dbReference type="GO" id="GO:0008270">
    <property type="term" value="F:zinc ion binding"/>
    <property type="evidence" value="ECO:0007669"/>
    <property type="project" value="UniProtKB-KW"/>
</dbReference>
<evidence type="ECO:0000256" key="4">
    <source>
        <dbReference type="PROSITE-ProRule" id="PRU00134"/>
    </source>
</evidence>
<dbReference type="EMBL" id="SEOQ01000813">
    <property type="protein sequence ID" value="TFY56616.1"/>
    <property type="molecule type" value="Genomic_DNA"/>
</dbReference>
<dbReference type="Proteomes" id="UP000298327">
    <property type="component" value="Unassembled WGS sequence"/>
</dbReference>
<name>A0A4Y9Y2F0_9AGAM</name>
<sequence length="239" mass="27317">MSSEDHTHCELGLFHDAPHLHTHPHCKSCFRMRRCEGNDMKLLRCGGCGMATYCSKECQKAHWRQGHKHACAFYTTFRDRAIELSGNPKAWSHLSTWVEYHHASLINATLACYLHKKAEVPDITAKYLLHITLNYRNDPSLPPQEQFEMRGAHFCSKDDPEVGPLYSMVFNARPQAVRMGRMEMGDSYWGTGAYLLMIRYRPNVTVIGTDGIPFWKQFGIDKASANARPSCRSPLDQLK</sequence>